<sequence length="69" mass="7893">MDLLDKMTLKRNERIVKANENSEIVHSINYKKTALHVEITTCKAIFGVKDACNFHSCLTYSDANDKKAY</sequence>
<dbReference type="RefSeq" id="WP_147057029.1">
    <property type="nucleotide sequence ID" value="NZ_BJYL01000020.1"/>
</dbReference>
<dbReference type="AlphaFoldDB" id="A0A511Z750"/>
<reference evidence="1 2" key="1">
    <citation type="submission" date="2019-07" db="EMBL/GenBank/DDBJ databases">
        <title>Whole genome shotgun sequence of Sporosarcina luteola NBRC 105378.</title>
        <authorList>
            <person name="Hosoyama A."/>
            <person name="Uohara A."/>
            <person name="Ohji S."/>
            <person name="Ichikawa N."/>
        </authorList>
    </citation>
    <scope>NUCLEOTIDE SEQUENCE [LARGE SCALE GENOMIC DNA]</scope>
    <source>
        <strain evidence="1 2">NBRC 105378</strain>
    </source>
</reference>
<comment type="caution">
    <text evidence="1">The sequence shown here is derived from an EMBL/GenBank/DDBJ whole genome shotgun (WGS) entry which is preliminary data.</text>
</comment>
<gene>
    <name evidence="1" type="ORF">SLU01_15890</name>
</gene>
<accession>A0A511Z750</accession>
<keyword evidence="2" id="KW-1185">Reference proteome</keyword>
<evidence type="ECO:0000313" key="2">
    <source>
        <dbReference type="Proteomes" id="UP000321901"/>
    </source>
</evidence>
<dbReference type="Proteomes" id="UP000321901">
    <property type="component" value="Unassembled WGS sequence"/>
</dbReference>
<proteinExistence type="predicted"/>
<dbReference type="EMBL" id="BJYL01000020">
    <property type="protein sequence ID" value="GEN83277.1"/>
    <property type="molecule type" value="Genomic_DNA"/>
</dbReference>
<protein>
    <submittedName>
        <fullName evidence="1">Uncharacterized protein</fullName>
    </submittedName>
</protein>
<organism evidence="1 2">
    <name type="scientific">Sporosarcina luteola</name>
    <dbReference type="NCBI Taxonomy" id="582850"/>
    <lineage>
        <taxon>Bacteria</taxon>
        <taxon>Bacillati</taxon>
        <taxon>Bacillota</taxon>
        <taxon>Bacilli</taxon>
        <taxon>Bacillales</taxon>
        <taxon>Caryophanaceae</taxon>
        <taxon>Sporosarcina</taxon>
    </lineage>
</organism>
<evidence type="ECO:0000313" key="1">
    <source>
        <dbReference type="EMBL" id="GEN83277.1"/>
    </source>
</evidence>
<name>A0A511Z750_9BACL</name>